<dbReference type="EMBL" id="JBEUOH010000024">
    <property type="protein sequence ID" value="KAL0861058.1"/>
    <property type="molecule type" value="Genomic_DNA"/>
</dbReference>
<organism evidence="1 2">
    <name type="scientific">Loxostege sticticalis</name>
    <name type="common">Beet webworm moth</name>
    <dbReference type="NCBI Taxonomy" id="481309"/>
    <lineage>
        <taxon>Eukaryota</taxon>
        <taxon>Metazoa</taxon>
        <taxon>Ecdysozoa</taxon>
        <taxon>Arthropoda</taxon>
        <taxon>Hexapoda</taxon>
        <taxon>Insecta</taxon>
        <taxon>Pterygota</taxon>
        <taxon>Neoptera</taxon>
        <taxon>Endopterygota</taxon>
        <taxon>Lepidoptera</taxon>
        <taxon>Glossata</taxon>
        <taxon>Ditrysia</taxon>
        <taxon>Pyraloidea</taxon>
        <taxon>Crambidae</taxon>
        <taxon>Pyraustinae</taxon>
        <taxon>Loxostege</taxon>
    </lineage>
</organism>
<sequence length="163" mass="18072">MANVSFTDDQFRDLLGALSSRHSTPPPVPCKTGSFALCTARYDGTRDTSLVEAFIATIVTYKNIENVTDSNAIEGLTLLLTGEASVWWLGVKSDVTTWTEAISLIRNTFSPKKPAYKIYEEIVTVKQSAPRETELFVARKRALMAELPKPHLLTSQCLDLLYA</sequence>
<evidence type="ECO:0008006" key="3">
    <source>
        <dbReference type="Google" id="ProtNLM"/>
    </source>
</evidence>
<accession>A0ABR3H8D4</accession>
<comment type="caution">
    <text evidence="1">The sequence shown here is derived from an EMBL/GenBank/DDBJ whole genome shotgun (WGS) entry which is preliminary data.</text>
</comment>
<protein>
    <recommendedName>
        <fullName evidence="3">Activity-regulated cytoskeleton associated protein 2</fullName>
    </recommendedName>
</protein>
<keyword evidence="2" id="KW-1185">Reference proteome</keyword>
<proteinExistence type="predicted"/>
<name>A0ABR3H8D4_LOXSC</name>
<evidence type="ECO:0000313" key="1">
    <source>
        <dbReference type="EMBL" id="KAL0861058.1"/>
    </source>
</evidence>
<gene>
    <name evidence="1" type="ORF">ABMA27_009570</name>
</gene>
<reference evidence="1 2" key="1">
    <citation type="submission" date="2024-06" db="EMBL/GenBank/DDBJ databases">
        <title>A chromosome-level genome assembly of beet webworm, Loxostege sticticalis.</title>
        <authorList>
            <person name="Zhang Y."/>
        </authorList>
    </citation>
    <scope>NUCLEOTIDE SEQUENCE [LARGE SCALE GENOMIC DNA]</scope>
    <source>
        <strain evidence="1">AQ026</strain>
        <tissue evidence="1">Whole body</tissue>
    </source>
</reference>
<evidence type="ECO:0000313" key="2">
    <source>
        <dbReference type="Proteomes" id="UP001549920"/>
    </source>
</evidence>
<dbReference type="Proteomes" id="UP001549920">
    <property type="component" value="Unassembled WGS sequence"/>
</dbReference>